<evidence type="ECO:0000256" key="5">
    <source>
        <dbReference type="SAM" id="MobiDB-lite"/>
    </source>
</evidence>
<sequence>MPWRPARRAKNGRRARDRPLRASGGALARLGRRDGRRPGHERRPRGWTQAVRGGRAGRPRRPAVGAPDGGQGAPGGASAAAGDDRWLGRRRGGVLACQRAARGRGSVVKAWIVTTSAAIGSLIDLAREVDPEPVALVLGAASVADAVARSGVGRVVWAETSGPVEAYRGAVASLVAEAGADLVLVPASDAERALAGGLAVALDAPLLTLPIGLKNGLMTHGVHGGIAERTVAVERAVLVADGGGLVDSGTSVVVERVVLASASGLEIVDSQPAPAASVDLGTSRRIVAVGRGVRAAEDLAVIGDLAARLGADVACSRPISGLGWLPHDRVIGLTGRRVAPELYVALGVSGQLQHVVGVRSSGVVVAVNTDAASPLFGEVDYGVVGDLYEIVPALIRALS</sequence>
<comment type="caution">
    <text evidence="8">The sequence shown here is derived from an EMBL/GenBank/DDBJ whole genome shotgun (WGS) entry which is preliminary data.</text>
</comment>
<dbReference type="SUPFAM" id="SSF52402">
    <property type="entry name" value="Adenine nucleotide alpha hydrolases-like"/>
    <property type="match status" value="1"/>
</dbReference>
<dbReference type="GO" id="GO:0050660">
    <property type="term" value="F:flavin adenine dinucleotide binding"/>
    <property type="evidence" value="ECO:0007669"/>
    <property type="project" value="InterPro"/>
</dbReference>
<dbReference type="Pfam" id="PF00766">
    <property type="entry name" value="ETF_alpha"/>
    <property type="match status" value="1"/>
</dbReference>
<dbReference type="InterPro" id="IPR001308">
    <property type="entry name" value="ETF_a/FixB"/>
</dbReference>
<dbReference type="InterPro" id="IPR014729">
    <property type="entry name" value="Rossmann-like_a/b/a_fold"/>
</dbReference>
<feature type="domain" description="Electron transfer flavoprotein alpha/beta-subunit N-terminal" evidence="7">
    <location>
        <begin position="122"/>
        <end position="239"/>
    </location>
</feature>
<comment type="cofactor">
    <cofactor evidence="1">
        <name>FAD</name>
        <dbReference type="ChEBI" id="CHEBI:57692"/>
    </cofactor>
</comment>
<evidence type="ECO:0000256" key="2">
    <source>
        <dbReference type="ARBA" id="ARBA00005817"/>
    </source>
</evidence>
<dbReference type="Gene3D" id="3.40.50.620">
    <property type="entry name" value="HUPs"/>
    <property type="match status" value="1"/>
</dbReference>
<protein>
    <submittedName>
        <fullName evidence="8">Electron transfer flavoprotein subunit alpha/FixB family protein</fullName>
    </submittedName>
</protein>
<proteinExistence type="inferred from homology"/>
<dbReference type="InterPro" id="IPR029035">
    <property type="entry name" value="DHS-like_NAD/FAD-binding_dom"/>
</dbReference>
<dbReference type="AlphaFoldDB" id="A0A4Q9KM96"/>
<dbReference type="PANTHER" id="PTHR43153">
    <property type="entry name" value="ELECTRON TRANSFER FLAVOPROTEIN ALPHA"/>
    <property type="match status" value="1"/>
</dbReference>
<comment type="function">
    <text evidence="4">The electron transfer flavoprotein serves as a specific electron acceptor for other dehydrogenases. It transfers the electrons to the main respiratory chain via ETF-ubiquinone oxidoreductase (ETF dehydrogenase).</text>
</comment>
<feature type="compositionally biased region" description="Basic residues" evidence="5">
    <location>
        <begin position="1"/>
        <end position="16"/>
    </location>
</feature>
<evidence type="ECO:0000256" key="1">
    <source>
        <dbReference type="ARBA" id="ARBA00001974"/>
    </source>
</evidence>
<dbReference type="SUPFAM" id="SSF52467">
    <property type="entry name" value="DHS-like NAD/FAD-binding domain"/>
    <property type="match status" value="1"/>
</dbReference>
<evidence type="ECO:0000256" key="3">
    <source>
        <dbReference type="ARBA" id="ARBA00011355"/>
    </source>
</evidence>
<dbReference type="Pfam" id="PF01012">
    <property type="entry name" value="ETF"/>
    <property type="match status" value="1"/>
</dbReference>
<dbReference type="OrthoDB" id="9770286at2"/>
<reference evidence="8 9" key="1">
    <citation type="submission" date="2019-01" db="EMBL/GenBank/DDBJ databases">
        <title>Lactibacter flavus gen. nov., sp. nov., a novel bacterium of the family Propionibacteriaceae isolated from raw milk and dairy products.</title>
        <authorList>
            <person name="Huptas C."/>
            <person name="Wenning M."/>
            <person name="Breitenwieser F."/>
            <person name="Doll E."/>
            <person name="Von Neubeck M."/>
            <person name="Busse H.-J."/>
            <person name="Scherer S."/>
        </authorList>
    </citation>
    <scope>NUCLEOTIDE SEQUENCE [LARGE SCALE GENOMIC DNA]</scope>
    <source>
        <strain evidence="8 9">DSM 22130</strain>
    </source>
</reference>
<name>A0A4Q9KM96_PROTD</name>
<organism evidence="8 9">
    <name type="scientific">Propioniciclava tarda</name>
    <dbReference type="NCBI Taxonomy" id="433330"/>
    <lineage>
        <taxon>Bacteria</taxon>
        <taxon>Bacillati</taxon>
        <taxon>Actinomycetota</taxon>
        <taxon>Actinomycetes</taxon>
        <taxon>Propionibacteriales</taxon>
        <taxon>Propionibacteriaceae</taxon>
        <taxon>Propioniciclava</taxon>
    </lineage>
</organism>
<feature type="domain" description="Electron transfer flavoprotein alpha subunit C-terminal" evidence="6">
    <location>
        <begin position="279"/>
        <end position="359"/>
    </location>
</feature>
<keyword evidence="9" id="KW-1185">Reference proteome</keyword>
<feature type="region of interest" description="Disordered" evidence="5">
    <location>
        <begin position="1"/>
        <end position="84"/>
    </location>
</feature>
<comment type="subunit">
    <text evidence="3">Heterodimer of an alpha and a beta subunit.</text>
</comment>
<gene>
    <name evidence="8" type="ORF">ET996_08760</name>
</gene>
<dbReference type="Proteomes" id="UP000291933">
    <property type="component" value="Unassembled WGS sequence"/>
</dbReference>
<evidence type="ECO:0000313" key="9">
    <source>
        <dbReference type="Proteomes" id="UP000291933"/>
    </source>
</evidence>
<dbReference type="InterPro" id="IPR014730">
    <property type="entry name" value="ETF_a/b_N"/>
</dbReference>
<evidence type="ECO:0000256" key="4">
    <source>
        <dbReference type="ARBA" id="ARBA00025649"/>
    </source>
</evidence>
<dbReference type="GO" id="GO:0009055">
    <property type="term" value="F:electron transfer activity"/>
    <property type="evidence" value="ECO:0007669"/>
    <property type="project" value="InterPro"/>
</dbReference>
<accession>A0A4Q9KM96</accession>
<dbReference type="Gene3D" id="3.40.50.1220">
    <property type="entry name" value="TPP-binding domain"/>
    <property type="match status" value="1"/>
</dbReference>
<dbReference type="PANTHER" id="PTHR43153:SF11">
    <property type="entry name" value="ELECTRON TRANSFER FLAVOPROTEIN, SUBUNIT ALPHA (ETFA)"/>
    <property type="match status" value="1"/>
</dbReference>
<dbReference type="InterPro" id="IPR014731">
    <property type="entry name" value="ETF_asu_C"/>
</dbReference>
<comment type="similarity">
    <text evidence="2">Belongs to the ETF alpha-subunit/FixB family.</text>
</comment>
<evidence type="ECO:0000259" key="6">
    <source>
        <dbReference type="Pfam" id="PF00766"/>
    </source>
</evidence>
<evidence type="ECO:0000313" key="8">
    <source>
        <dbReference type="EMBL" id="TBT94859.1"/>
    </source>
</evidence>
<dbReference type="GO" id="GO:0033539">
    <property type="term" value="P:fatty acid beta-oxidation using acyl-CoA dehydrogenase"/>
    <property type="evidence" value="ECO:0007669"/>
    <property type="project" value="TreeGrafter"/>
</dbReference>
<dbReference type="EMBL" id="SDMR01000009">
    <property type="protein sequence ID" value="TBT94859.1"/>
    <property type="molecule type" value="Genomic_DNA"/>
</dbReference>
<evidence type="ECO:0000259" key="7">
    <source>
        <dbReference type="Pfam" id="PF01012"/>
    </source>
</evidence>